<dbReference type="EMBL" id="BAABUK010000010">
    <property type="protein sequence ID" value="GAA5811522.1"/>
    <property type="molecule type" value="Genomic_DNA"/>
</dbReference>
<evidence type="ECO:0000313" key="1">
    <source>
        <dbReference type="EMBL" id="GAA5811522.1"/>
    </source>
</evidence>
<sequence>MQLMKHWVSLYNNLISTRRTTAKLMKFPTRASAKFQAIHKKIKALRDVHAQYEVNSITTLGRYSESASISLEKYRELVSENEEDDEEQKFAAEFDMTTYNQITDECVKRRTLLPSSITVKIDNLFDDILEYRFDKNANRILQYFGDQKSAKPDKTSDDYKLLHIVQQAVFNFKLWTKESDKVMGSYSENFAELMDILFEDENEVAIYDGETISQANRQWKTNGNVIENKV</sequence>
<evidence type="ECO:0000313" key="2">
    <source>
        <dbReference type="Proteomes" id="UP001473302"/>
    </source>
</evidence>
<name>A0ABP9YXE8_9FUNG</name>
<gene>
    <name evidence="1" type="ORF">MFLAVUS_004959</name>
</gene>
<comment type="caution">
    <text evidence="1">The sequence shown here is derived from an EMBL/GenBank/DDBJ whole genome shotgun (WGS) entry which is preliminary data.</text>
</comment>
<accession>A0ABP9YXE8</accession>
<organism evidence="1 2">
    <name type="scientific">Mucor flavus</name>
    <dbReference type="NCBI Taxonomy" id="439312"/>
    <lineage>
        <taxon>Eukaryota</taxon>
        <taxon>Fungi</taxon>
        <taxon>Fungi incertae sedis</taxon>
        <taxon>Mucoromycota</taxon>
        <taxon>Mucoromycotina</taxon>
        <taxon>Mucoromycetes</taxon>
        <taxon>Mucorales</taxon>
        <taxon>Mucorineae</taxon>
        <taxon>Mucoraceae</taxon>
        <taxon>Mucor</taxon>
    </lineage>
</organism>
<proteinExistence type="predicted"/>
<reference evidence="1 2" key="1">
    <citation type="submission" date="2024-04" db="EMBL/GenBank/DDBJ databases">
        <title>genome sequences of Mucor flavus KT1a and Helicostylum pulchrum KT1b strains isolated from the surface of a dry-aged beef.</title>
        <authorList>
            <person name="Toyotome T."/>
            <person name="Hosono M."/>
            <person name="Torimaru M."/>
            <person name="Fukuda K."/>
            <person name="Mikami N."/>
        </authorList>
    </citation>
    <scope>NUCLEOTIDE SEQUENCE [LARGE SCALE GENOMIC DNA]</scope>
    <source>
        <strain evidence="1 2">KT1a</strain>
    </source>
</reference>
<protein>
    <submittedName>
        <fullName evidence="1">Uncharacterized protein</fullName>
    </submittedName>
</protein>
<keyword evidence="2" id="KW-1185">Reference proteome</keyword>
<dbReference type="Proteomes" id="UP001473302">
    <property type="component" value="Unassembled WGS sequence"/>
</dbReference>